<accession>A0AA91PAN1</accession>
<reference evidence="1 2" key="1">
    <citation type="submission" date="2017-04" db="EMBL/GenBank/DDBJ databases">
        <title>The new phylogeny of genus Mycobacterium.</title>
        <authorList>
            <person name="Tortoli E."/>
            <person name="Trovato A."/>
            <person name="Cirillo D.M."/>
        </authorList>
    </citation>
    <scope>NUCLEOTIDE SEQUENCE [LARGE SCALE GENOMIC DNA]</scope>
    <source>
        <strain evidence="1 2">KCTC 19819</strain>
    </source>
</reference>
<proteinExistence type="predicted"/>
<keyword evidence="2" id="KW-1185">Reference proteome</keyword>
<dbReference type="Proteomes" id="UP000193577">
    <property type="component" value="Unassembled WGS sequence"/>
</dbReference>
<organism evidence="1 2">
    <name type="scientific">Mycolicibacillus koreensis</name>
    <dbReference type="NCBI Taxonomy" id="1069220"/>
    <lineage>
        <taxon>Bacteria</taxon>
        <taxon>Bacillati</taxon>
        <taxon>Actinomycetota</taxon>
        <taxon>Actinomycetes</taxon>
        <taxon>Mycobacteriales</taxon>
        <taxon>Mycobacteriaceae</taxon>
        <taxon>Mycolicibacillus</taxon>
    </lineage>
</organism>
<protein>
    <submittedName>
        <fullName evidence="1">Uncharacterized protein</fullName>
    </submittedName>
</protein>
<sequence length="83" mass="8813">MSPEQAARWITEQLATRRGSALEVSSLVQTLGALGTPQQVVQAGLWHAHAAGWVKKSGKGRVAATARTVRAGGVPEDRRRKVG</sequence>
<name>A0AA91PAN1_9MYCO</name>
<dbReference type="EMBL" id="NCXO01000085">
    <property type="protein sequence ID" value="OSC23890.1"/>
    <property type="molecule type" value="Genomic_DNA"/>
</dbReference>
<evidence type="ECO:0000313" key="1">
    <source>
        <dbReference type="EMBL" id="OSC23890.1"/>
    </source>
</evidence>
<dbReference type="RefSeq" id="WP_085305874.1">
    <property type="nucleotide sequence ID" value="NZ_AP022594.1"/>
</dbReference>
<dbReference type="AlphaFoldDB" id="A0AA91PAN1"/>
<evidence type="ECO:0000313" key="2">
    <source>
        <dbReference type="Proteomes" id="UP000193577"/>
    </source>
</evidence>
<gene>
    <name evidence="1" type="ORF">B8W67_19745</name>
</gene>
<comment type="caution">
    <text evidence="1">The sequence shown here is derived from an EMBL/GenBank/DDBJ whole genome shotgun (WGS) entry which is preliminary data.</text>
</comment>